<gene>
    <name evidence="3" type="ORF">HGRIS_013809</name>
</gene>
<evidence type="ECO:0000259" key="2">
    <source>
        <dbReference type="Pfam" id="PF20152"/>
    </source>
</evidence>
<comment type="caution">
    <text evidence="3">The sequence shown here is derived from an EMBL/GenBank/DDBJ whole genome shotgun (WGS) entry which is preliminary data.</text>
</comment>
<evidence type="ECO:0000256" key="1">
    <source>
        <dbReference type="SAM" id="Phobius"/>
    </source>
</evidence>
<keyword evidence="1" id="KW-1133">Transmembrane helix</keyword>
<dbReference type="Proteomes" id="UP001556367">
    <property type="component" value="Unassembled WGS sequence"/>
</dbReference>
<protein>
    <recommendedName>
        <fullName evidence="2">DUF6534 domain-containing protein</fullName>
    </recommendedName>
</protein>
<accession>A0ABR3IWV8</accession>
<organism evidence="3 4">
    <name type="scientific">Hohenbuehelia grisea</name>
    <dbReference type="NCBI Taxonomy" id="104357"/>
    <lineage>
        <taxon>Eukaryota</taxon>
        <taxon>Fungi</taxon>
        <taxon>Dikarya</taxon>
        <taxon>Basidiomycota</taxon>
        <taxon>Agaricomycotina</taxon>
        <taxon>Agaricomycetes</taxon>
        <taxon>Agaricomycetidae</taxon>
        <taxon>Agaricales</taxon>
        <taxon>Pleurotineae</taxon>
        <taxon>Pleurotaceae</taxon>
        <taxon>Hohenbuehelia</taxon>
    </lineage>
</organism>
<dbReference type="PANTHER" id="PTHR40465">
    <property type="entry name" value="CHROMOSOME 1, WHOLE GENOME SHOTGUN SEQUENCE"/>
    <property type="match status" value="1"/>
</dbReference>
<dbReference type="Pfam" id="PF20152">
    <property type="entry name" value="DUF6534"/>
    <property type="match status" value="1"/>
</dbReference>
<dbReference type="InterPro" id="IPR045339">
    <property type="entry name" value="DUF6534"/>
</dbReference>
<feature type="transmembrane region" description="Helical" evidence="1">
    <location>
        <begin position="163"/>
        <end position="183"/>
    </location>
</feature>
<keyword evidence="1" id="KW-0472">Membrane</keyword>
<feature type="transmembrane region" description="Helical" evidence="1">
    <location>
        <begin position="12"/>
        <end position="39"/>
    </location>
</feature>
<reference evidence="4" key="1">
    <citation type="submission" date="2024-06" db="EMBL/GenBank/DDBJ databases">
        <title>Multi-omics analyses provide insights into the biosynthesis of the anticancer antibiotic pleurotin in Hohenbuehelia grisea.</title>
        <authorList>
            <person name="Weaver J.A."/>
            <person name="Alberti F."/>
        </authorList>
    </citation>
    <scope>NUCLEOTIDE SEQUENCE [LARGE SCALE GENOMIC DNA]</scope>
    <source>
        <strain evidence="4">T-177</strain>
    </source>
</reference>
<dbReference type="PANTHER" id="PTHR40465:SF1">
    <property type="entry name" value="DUF6534 DOMAIN-CONTAINING PROTEIN"/>
    <property type="match status" value="1"/>
</dbReference>
<evidence type="ECO:0000313" key="3">
    <source>
        <dbReference type="EMBL" id="KAL0947724.1"/>
    </source>
</evidence>
<proteinExistence type="predicted"/>
<sequence length="337" mass="37286">MAPPPPVIDVNLSLGPLLIGCYFNTILYGVTVVQTLLYYKLYKKDPSWIRYFILYLFVCETGNTICLMAATYEPLIQRFGTEYAVANYPMMIAAVPLLTVLISTPIQFFIAWRIKIISRSSFISIPICVLSLGSFAGGVWTTISIIIGKTFSATDGNKPSGGLWLTCSTLADIFITVSLMYNLHRRRTGIARTDDLLTRITRMTVQTGLITTVWTVLDLALLLTTSNAVFLMFDLCLAELYLNALLSTLNARAGWRKQFDDDLVPNVLFTGGSIGPSPSTAPITGSIPSTRNTIQTEPSTPDDSDIFELNRRLPAYAKDMESLSGIKVTKEILRSNF</sequence>
<evidence type="ECO:0000313" key="4">
    <source>
        <dbReference type="Proteomes" id="UP001556367"/>
    </source>
</evidence>
<dbReference type="EMBL" id="JASNQZ010000015">
    <property type="protein sequence ID" value="KAL0947724.1"/>
    <property type="molecule type" value="Genomic_DNA"/>
</dbReference>
<feature type="transmembrane region" description="Helical" evidence="1">
    <location>
        <begin position="122"/>
        <end position="143"/>
    </location>
</feature>
<keyword evidence="4" id="KW-1185">Reference proteome</keyword>
<feature type="transmembrane region" description="Helical" evidence="1">
    <location>
        <begin position="51"/>
        <end position="70"/>
    </location>
</feature>
<feature type="transmembrane region" description="Helical" evidence="1">
    <location>
        <begin position="90"/>
        <end position="110"/>
    </location>
</feature>
<feature type="transmembrane region" description="Helical" evidence="1">
    <location>
        <begin position="204"/>
        <end position="223"/>
    </location>
</feature>
<feature type="domain" description="DUF6534" evidence="2">
    <location>
        <begin position="168"/>
        <end position="253"/>
    </location>
</feature>
<name>A0ABR3IWV8_9AGAR</name>
<keyword evidence="1" id="KW-0812">Transmembrane</keyword>